<evidence type="ECO:0000256" key="3">
    <source>
        <dbReference type="ARBA" id="ARBA00022723"/>
    </source>
</evidence>
<dbReference type="InterPro" id="IPR006638">
    <property type="entry name" value="Elp3/MiaA/NifB-like_rSAM"/>
</dbReference>
<dbReference type="InterPro" id="IPR023984">
    <property type="entry name" value="rSAM_ocin_1"/>
</dbReference>
<dbReference type="SUPFAM" id="SSF102114">
    <property type="entry name" value="Radical SAM enzymes"/>
    <property type="match status" value="1"/>
</dbReference>
<keyword evidence="4" id="KW-0408">Iron</keyword>
<dbReference type="GO" id="GO:0046872">
    <property type="term" value="F:metal ion binding"/>
    <property type="evidence" value="ECO:0007669"/>
    <property type="project" value="UniProtKB-KW"/>
</dbReference>
<keyword evidence="8" id="KW-1185">Reference proteome</keyword>
<dbReference type="InterPro" id="IPR051198">
    <property type="entry name" value="BchE-like"/>
</dbReference>
<dbReference type="SFLD" id="SFLDF00324">
    <property type="entry name" value="bacteriocin_maturation"/>
    <property type="match status" value="1"/>
</dbReference>
<dbReference type="GO" id="GO:0003824">
    <property type="term" value="F:catalytic activity"/>
    <property type="evidence" value="ECO:0007669"/>
    <property type="project" value="InterPro"/>
</dbReference>
<dbReference type="InterPro" id="IPR058240">
    <property type="entry name" value="rSAM_sf"/>
</dbReference>
<evidence type="ECO:0000313" key="7">
    <source>
        <dbReference type="EMBL" id="APZ93228.1"/>
    </source>
</evidence>
<evidence type="ECO:0000256" key="4">
    <source>
        <dbReference type="ARBA" id="ARBA00023004"/>
    </source>
</evidence>
<comment type="cofactor">
    <cofactor evidence="1">
        <name>[4Fe-4S] cluster</name>
        <dbReference type="ChEBI" id="CHEBI:49883"/>
    </cofactor>
</comment>
<proteinExistence type="predicted"/>
<dbReference type="EMBL" id="CP017641">
    <property type="protein sequence ID" value="APZ93228.1"/>
    <property type="molecule type" value="Genomic_DNA"/>
</dbReference>
<dbReference type="RefSeq" id="WP_077024716.1">
    <property type="nucleotide sequence ID" value="NZ_CP017641.1"/>
</dbReference>
<evidence type="ECO:0000313" key="8">
    <source>
        <dbReference type="Proteomes" id="UP000187735"/>
    </source>
</evidence>
<keyword evidence="3" id="KW-0479">Metal-binding</keyword>
<dbReference type="CDD" id="cd01335">
    <property type="entry name" value="Radical_SAM"/>
    <property type="match status" value="1"/>
</dbReference>
<protein>
    <submittedName>
        <fullName evidence="7">Bacteriocin maturation radical SAM protein 1</fullName>
    </submittedName>
</protein>
<dbReference type="InterPro" id="IPR007197">
    <property type="entry name" value="rSAM"/>
</dbReference>
<organism evidence="7 8">
    <name type="scientific">Fuerstiella marisgermanici</name>
    <dbReference type="NCBI Taxonomy" id="1891926"/>
    <lineage>
        <taxon>Bacteria</taxon>
        <taxon>Pseudomonadati</taxon>
        <taxon>Planctomycetota</taxon>
        <taxon>Planctomycetia</taxon>
        <taxon>Planctomycetales</taxon>
        <taxon>Planctomycetaceae</taxon>
        <taxon>Fuerstiella</taxon>
    </lineage>
</organism>
<keyword evidence="5" id="KW-0411">Iron-sulfur</keyword>
<dbReference type="SFLD" id="SFLDG01082">
    <property type="entry name" value="B12-binding_domain_containing"/>
    <property type="match status" value="1"/>
</dbReference>
<evidence type="ECO:0000256" key="1">
    <source>
        <dbReference type="ARBA" id="ARBA00001966"/>
    </source>
</evidence>
<feature type="domain" description="Radical SAM core" evidence="6">
    <location>
        <begin position="265"/>
        <end position="479"/>
    </location>
</feature>
<gene>
    <name evidence="7" type="ORF">Fuma_02845</name>
</gene>
<dbReference type="PANTHER" id="PTHR43409">
    <property type="entry name" value="ANAEROBIC MAGNESIUM-PROTOPORPHYRIN IX MONOMETHYL ESTER CYCLASE-RELATED"/>
    <property type="match status" value="1"/>
</dbReference>
<dbReference type="Gene3D" id="3.40.50.280">
    <property type="entry name" value="Cobalamin-binding domain"/>
    <property type="match status" value="1"/>
</dbReference>
<dbReference type="Gene3D" id="3.20.20.70">
    <property type="entry name" value="Aldolase class I"/>
    <property type="match status" value="1"/>
</dbReference>
<dbReference type="KEGG" id="fmr:Fuma_02845"/>
<dbReference type="SFLD" id="SFLDS00029">
    <property type="entry name" value="Radical_SAM"/>
    <property type="match status" value="1"/>
</dbReference>
<accession>A0A1P8WGM5</accession>
<evidence type="ECO:0000256" key="5">
    <source>
        <dbReference type="ARBA" id="ARBA00023014"/>
    </source>
</evidence>
<dbReference type="STRING" id="1891926.Fuma_02845"/>
<dbReference type="GO" id="GO:0005829">
    <property type="term" value="C:cytosol"/>
    <property type="evidence" value="ECO:0007669"/>
    <property type="project" value="TreeGrafter"/>
</dbReference>
<dbReference type="PANTHER" id="PTHR43409:SF7">
    <property type="entry name" value="BLL1977 PROTEIN"/>
    <property type="match status" value="1"/>
</dbReference>
<evidence type="ECO:0000259" key="6">
    <source>
        <dbReference type="PROSITE" id="PS51918"/>
    </source>
</evidence>
<reference evidence="7 8" key="1">
    <citation type="journal article" date="2016" name="Front. Microbiol.">
        <title>Fuerstia marisgermanicae gen. nov., sp. nov., an Unusual Member of the Phylum Planctomycetes from the German Wadden Sea.</title>
        <authorList>
            <person name="Kohn T."/>
            <person name="Heuer A."/>
            <person name="Jogler M."/>
            <person name="Vollmers J."/>
            <person name="Boedeker C."/>
            <person name="Bunk B."/>
            <person name="Rast P."/>
            <person name="Borchert D."/>
            <person name="Glockner I."/>
            <person name="Freese H.M."/>
            <person name="Klenk H.P."/>
            <person name="Overmann J."/>
            <person name="Kaster A.K."/>
            <person name="Rohde M."/>
            <person name="Wiegand S."/>
            <person name="Jogler C."/>
        </authorList>
    </citation>
    <scope>NUCLEOTIDE SEQUENCE [LARGE SCALE GENOMIC DNA]</scope>
    <source>
        <strain evidence="7 8">NH11</strain>
    </source>
</reference>
<sequence length="627" mass="70874">MKVILIHMPFGPIRWPSIGLSLLSAAATQLSIECEIRYFALDYAAKVGVARYQQLAENAPDSSLLLGEWVFSSSLYGFDEERMSKFLEHVKQVEQTRGLQVDDWDDDLIGTAIKLHKESDQFVESCFQSIAWQDYDLIGFSSTFQQNVASLALAKKIKSAHSSATIAFGGSNWEGIMGHELLRTHDYVDWAISGEGDLAFPIAIQRMKEGESLNGIAGLYFRSNGQVEPDFQSSWAAPVRDLNQVPAPHFDDYFRQVEASNFTNEELNPVLIFETSRGCWWGQKHHCTFCGLNKDSMFYRRKSPEVAVNQIRELVERHGVRKIQMVDDIIDMSYFKTFLPMLIDEDLGLEIFYETKANLTRDQMSVLRDSGVTFFQPGIESLSSSTLKQMDKGVSALQNLRLLKWSRELGLRPIWNILWGFPDEDKTHYSLLPDLIPLLAHLPPPEGAAPISIHRFSPLYESAPEKYLPVESYAHIYRDCGERGVNVSRAAYLFCNDKTSEIPEYDRERVVRSVRDWKTSYPVSDLLLIEREGRGTVIDTRPIARASRISLSSVEYAVLKKLETGETRERVAKGLDSACGPDSVAAAFDRLSSLALIIPIDGKWIALPTQGINIKPGAKQRYKDMTE</sequence>
<dbReference type="GO" id="GO:0051536">
    <property type="term" value="F:iron-sulfur cluster binding"/>
    <property type="evidence" value="ECO:0007669"/>
    <property type="project" value="UniProtKB-KW"/>
</dbReference>
<dbReference type="PROSITE" id="PS51918">
    <property type="entry name" value="RADICAL_SAM"/>
    <property type="match status" value="1"/>
</dbReference>
<dbReference type="SMART" id="SM00729">
    <property type="entry name" value="Elp3"/>
    <property type="match status" value="1"/>
</dbReference>
<dbReference type="Proteomes" id="UP000187735">
    <property type="component" value="Chromosome"/>
</dbReference>
<dbReference type="InterPro" id="IPR013785">
    <property type="entry name" value="Aldolase_TIM"/>
</dbReference>
<dbReference type="NCBIfam" id="TIGR03975">
    <property type="entry name" value="rSAM_ocin_1"/>
    <property type="match status" value="1"/>
</dbReference>
<name>A0A1P8WGM5_9PLAN</name>
<dbReference type="Pfam" id="PF04055">
    <property type="entry name" value="Radical_SAM"/>
    <property type="match status" value="1"/>
</dbReference>
<dbReference type="AlphaFoldDB" id="A0A1P8WGM5"/>
<keyword evidence="2" id="KW-0949">S-adenosyl-L-methionine</keyword>
<evidence type="ECO:0000256" key="2">
    <source>
        <dbReference type="ARBA" id="ARBA00022691"/>
    </source>
</evidence>